<feature type="domain" description="RNase NYN" evidence="2">
    <location>
        <begin position="163"/>
        <end position="321"/>
    </location>
</feature>
<evidence type="ECO:0000256" key="1">
    <source>
        <dbReference type="SAM" id="MobiDB-lite"/>
    </source>
</evidence>
<dbReference type="FunFam" id="3.40.50.11980:FF:000001">
    <property type="entry name" value="ZC3H12A isoform 1"/>
    <property type="match status" value="1"/>
</dbReference>
<reference evidence="3" key="1">
    <citation type="submission" date="2014-05" db="EMBL/GenBank/DDBJ databases">
        <authorList>
            <person name="Chronopoulou M."/>
        </authorList>
    </citation>
    <scope>NUCLEOTIDE SEQUENCE</scope>
    <source>
        <tissue evidence="3">Whole organism</tissue>
    </source>
</reference>
<dbReference type="GO" id="GO:0005634">
    <property type="term" value="C:nucleus"/>
    <property type="evidence" value="ECO:0007669"/>
    <property type="project" value="TreeGrafter"/>
</dbReference>
<feature type="compositionally biased region" description="Polar residues" evidence="1">
    <location>
        <begin position="62"/>
        <end position="82"/>
    </location>
</feature>
<feature type="region of interest" description="Disordered" evidence="1">
    <location>
        <begin position="58"/>
        <end position="82"/>
    </location>
</feature>
<protein>
    <recommendedName>
        <fullName evidence="2">RNase NYN domain-containing protein</fullName>
    </recommendedName>
</protein>
<name>A0A0K2SWG0_LEPSM</name>
<dbReference type="GO" id="GO:0003729">
    <property type="term" value="F:mRNA binding"/>
    <property type="evidence" value="ECO:0007669"/>
    <property type="project" value="TreeGrafter"/>
</dbReference>
<accession>A0A0K2SWG0</accession>
<dbReference type="InterPro" id="IPR051101">
    <property type="entry name" value="ZC3H12/N4BP1_RNase_Reg"/>
</dbReference>
<sequence length="327" mass="37581">MARTPRRKVMASYSDFLWNRKIGRSTSASYQTQMKSPFSIPETPRSLITQNPLLYKVKSPPRETQSPKINKPNTTPKTSKLQRSVKRIFKDQKSRVSTQFQYILQEPPLKELRRSIRKSICSKKPPTKVPPSPKTILKSRNEVMENILVFSEPNEKVRQSGDHRPIVIDGCNVAHEFADATNAGNKSFLWRGVQLCIEFFSRRGHDEIVVFVPRNKAGTGDPNNKRIIDELSRLGHIIFTPSRTSTTRRFRSFSSYDDRYIVQYATIHGGIIISNDNYYDLIGESQAMCETIKNRVLKFNFVGRSTLMFPLDPLGKSGPTLYNFLRF</sequence>
<evidence type="ECO:0000259" key="2">
    <source>
        <dbReference type="Pfam" id="PF11977"/>
    </source>
</evidence>
<organism evidence="3">
    <name type="scientific">Lepeophtheirus salmonis</name>
    <name type="common">Salmon louse</name>
    <name type="synonym">Caligus salmonis</name>
    <dbReference type="NCBI Taxonomy" id="72036"/>
    <lineage>
        <taxon>Eukaryota</taxon>
        <taxon>Metazoa</taxon>
        <taxon>Ecdysozoa</taxon>
        <taxon>Arthropoda</taxon>
        <taxon>Crustacea</taxon>
        <taxon>Multicrustacea</taxon>
        <taxon>Hexanauplia</taxon>
        <taxon>Copepoda</taxon>
        <taxon>Siphonostomatoida</taxon>
        <taxon>Caligidae</taxon>
        <taxon>Lepeophtheirus</taxon>
    </lineage>
</organism>
<dbReference type="Gene3D" id="3.40.50.11980">
    <property type="match status" value="1"/>
</dbReference>
<dbReference type="EMBL" id="HACA01000255">
    <property type="protein sequence ID" value="CDW17616.1"/>
    <property type="molecule type" value="Transcribed_RNA"/>
</dbReference>
<evidence type="ECO:0000313" key="3">
    <source>
        <dbReference type="EMBL" id="CDW17616.1"/>
    </source>
</evidence>
<proteinExistence type="predicted"/>
<dbReference type="PANTHER" id="PTHR12876">
    <property type="entry name" value="N4BP1-RELATED"/>
    <property type="match status" value="1"/>
</dbReference>
<dbReference type="GO" id="GO:0004521">
    <property type="term" value="F:RNA endonuclease activity"/>
    <property type="evidence" value="ECO:0007669"/>
    <property type="project" value="TreeGrafter"/>
</dbReference>
<dbReference type="PANTHER" id="PTHR12876:SF35">
    <property type="entry name" value="LD08718P-RELATED"/>
    <property type="match status" value="1"/>
</dbReference>
<dbReference type="AlphaFoldDB" id="A0A0K2SWG0"/>
<dbReference type="OrthoDB" id="392925at2759"/>
<dbReference type="GO" id="GO:0036464">
    <property type="term" value="C:cytoplasmic ribonucleoprotein granule"/>
    <property type="evidence" value="ECO:0007669"/>
    <property type="project" value="TreeGrafter"/>
</dbReference>
<dbReference type="Pfam" id="PF11977">
    <property type="entry name" value="RNase_Zc3h12a"/>
    <property type="match status" value="1"/>
</dbReference>
<dbReference type="InterPro" id="IPR021869">
    <property type="entry name" value="RNase_Zc3h12_NYN"/>
</dbReference>